<dbReference type="GO" id="GO:0015629">
    <property type="term" value="C:actin cytoskeleton"/>
    <property type="evidence" value="ECO:0007669"/>
    <property type="project" value="TreeGrafter"/>
</dbReference>
<dbReference type="InterPro" id="IPR052223">
    <property type="entry name" value="Actin_Cytoskeleton_Reg"/>
</dbReference>
<keyword evidence="4" id="KW-1185">Reference proteome</keyword>
<evidence type="ECO:0000256" key="2">
    <source>
        <dbReference type="SAM" id="MobiDB-lite"/>
    </source>
</evidence>
<name>A0A8C4QZ81_EPTBU</name>
<feature type="compositionally biased region" description="Basic and acidic residues" evidence="2">
    <location>
        <begin position="431"/>
        <end position="441"/>
    </location>
</feature>
<dbReference type="AlphaFoldDB" id="A0A8C4QZ81"/>
<accession>A0A8C4QZ81</accession>
<evidence type="ECO:0000313" key="4">
    <source>
        <dbReference type="Proteomes" id="UP000694388"/>
    </source>
</evidence>
<feature type="compositionally biased region" description="Polar residues" evidence="2">
    <location>
        <begin position="173"/>
        <end position="186"/>
    </location>
</feature>
<sequence>MNVTIIIYCIVARESCHPASSPSGADKALKQLLGQQSVNRPGTLDNHIKTLDWSEFRTVRQALEKVSAGTQAHEKYNDWGDYLDLSSPEPPLKSVAWEAGQRVEQKENTVGVNHVTRTRCIPLADNTCTSTLFSHAAKQSMEIDASQTKTFGLNASLHPSNDTFKVSREEKSGGSSSILDSQISPLPNSLNKPIPLRLVTVEGPSQFFPPTPIRKPGDGARTDGDKTILGSTVLPRSHLHQKVKIWSGDANYGNACVDLVERPPPAGDEIEQHWEQVEKTPVNGQKQIAISCIRHSTPGSVGEAHYQALNEQVEKLQEELEQVRKELGLLQKENYDLQTKLQQQKNLSGYISQAACERGLATMQESHRIALAELQRQKDQELQAQREEQERLLVEEAAATAAALEVMQNAHRTELERVLQAQHSSSSSSSERTDAFRRQQEELTSAQRELGVLSEQYSQKCLENSHLSQALEAERQALRHCQQENQALNAQNQKLNSRLSQELRRLRSIVTGDVDGKGQLATSTSPATYELEVLRDR</sequence>
<protein>
    <submittedName>
        <fullName evidence="3">Uncharacterized protein</fullName>
    </submittedName>
</protein>
<evidence type="ECO:0000313" key="3">
    <source>
        <dbReference type="Ensembl" id="ENSEBUP00000022669.1"/>
    </source>
</evidence>
<proteinExistence type="predicted"/>
<dbReference type="Proteomes" id="UP000694388">
    <property type="component" value="Unplaced"/>
</dbReference>
<dbReference type="Ensembl" id="ENSEBUT00000023245.1">
    <property type="protein sequence ID" value="ENSEBUP00000022669.1"/>
    <property type="gene ID" value="ENSEBUG00000013971.1"/>
</dbReference>
<feature type="coiled-coil region" evidence="1">
    <location>
        <begin position="306"/>
        <end position="340"/>
    </location>
</feature>
<reference evidence="3" key="1">
    <citation type="submission" date="2025-08" db="UniProtKB">
        <authorList>
            <consortium name="Ensembl"/>
        </authorList>
    </citation>
    <scope>IDENTIFICATION</scope>
</reference>
<keyword evidence="1" id="KW-0175">Coiled coil</keyword>
<evidence type="ECO:0000256" key="1">
    <source>
        <dbReference type="SAM" id="Coils"/>
    </source>
</evidence>
<feature type="region of interest" description="Disordered" evidence="2">
    <location>
        <begin position="418"/>
        <end position="441"/>
    </location>
</feature>
<reference evidence="3" key="2">
    <citation type="submission" date="2025-09" db="UniProtKB">
        <authorList>
            <consortium name="Ensembl"/>
        </authorList>
    </citation>
    <scope>IDENTIFICATION</scope>
</reference>
<organism evidence="3 4">
    <name type="scientific">Eptatretus burgeri</name>
    <name type="common">Inshore hagfish</name>
    <dbReference type="NCBI Taxonomy" id="7764"/>
    <lineage>
        <taxon>Eukaryota</taxon>
        <taxon>Metazoa</taxon>
        <taxon>Chordata</taxon>
        <taxon>Craniata</taxon>
        <taxon>Vertebrata</taxon>
        <taxon>Cyclostomata</taxon>
        <taxon>Myxini</taxon>
        <taxon>Myxiniformes</taxon>
        <taxon>Myxinidae</taxon>
        <taxon>Eptatretinae</taxon>
        <taxon>Eptatretus</taxon>
    </lineage>
</organism>
<feature type="region of interest" description="Disordered" evidence="2">
    <location>
        <begin position="162"/>
        <end position="186"/>
    </location>
</feature>
<dbReference type="GO" id="GO:0051015">
    <property type="term" value="F:actin filament binding"/>
    <property type="evidence" value="ECO:0007669"/>
    <property type="project" value="TreeGrafter"/>
</dbReference>
<dbReference type="GeneTree" id="ENSGT00940000155286"/>
<dbReference type="PANTHER" id="PTHR17271">
    <property type="entry name" value="PLECKSTRIN HOMOLOGY PH DOMAIN-CONTAINING PROTEIN"/>
    <property type="match status" value="1"/>
</dbReference>
<dbReference type="PANTHER" id="PTHR17271:SF1">
    <property type="entry name" value="PROTEIN OUTSPREAD"/>
    <property type="match status" value="1"/>
</dbReference>